<comment type="caution">
    <text evidence="8">The sequence shown here is derived from an EMBL/GenBank/DDBJ whole genome shotgun (WGS) entry which is preliminary data.</text>
</comment>
<dbReference type="PANTHER" id="PTHR20883">
    <property type="entry name" value="PHYTANOYL-COA DIOXYGENASE DOMAIN CONTAINING 1"/>
    <property type="match status" value="1"/>
</dbReference>
<dbReference type="SUPFAM" id="SSF51197">
    <property type="entry name" value="Clavaminate synthase-like"/>
    <property type="match status" value="1"/>
</dbReference>
<reference evidence="8" key="2">
    <citation type="journal article" date="2023" name="IMA Fungus">
        <title>Comparative genomic study of the Penicillium genus elucidates a diverse pangenome and 15 lateral gene transfer events.</title>
        <authorList>
            <person name="Petersen C."/>
            <person name="Sorensen T."/>
            <person name="Nielsen M.R."/>
            <person name="Sondergaard T.E."/>
            <person name="Sorensen J.L."/>
            <person name="Fitzpatrick D.A."/>
            <person name="Frisvad J.C."/>
            <person name="Nielsen K.L."/>
        </authorList>
    </citation>
    <scope>NUCLEOTIDE SEQUENCE</scope>
    <source>
        <strain evidence="8">IBT 20477</strain>
    </source>
</reference>
<evidence type="ECO:0000256" key="1">
    <source>
        <dbReference type="ARBA" id="ARBA00001962"/>
    </source>
</evidence>
<proteinExistence type="inferred from homology"/>
<comment type="subunit">
    <text evidence="3">Homodimer.</text>
</comment>
<evidence type="ECO:0000256" key="2">
    <source>
        <dbReference type="ARBA" id="ARBA00005830"/>
    </source>
</evidence>
<keyword evidence="9" id="KW-1185">Reference proteome</keyword>
<name>A0A9W9M8L1_9EURO</name>
<evidence type="ECO:0000313" key="9">
    <source>
        <dbReference type="Proteomes" id="UP001150942"/>
    </source>
</evidence>
<keyword evidence="7" id="KW-0408">Iron</keyword>
<keyword evidence="5 8" id="KW-0223">Dioxygenase</keyword>
<reference evidence="8" key="1">
    <citation type="submission" date="2022-11" db="EMBL/GenBank/DDBJ databases">
        <authorList>
            <person name="Petersen C."/>
        </authorList>
    </citation>
    <scope>NUCLEOTIDE SEQUENCE</scope>
    <source>
        <strain evidence="8">IBT 20477</strain>
    </source>
</reference>
<dbReference type="AlphaFoldDB" id="A0A9W9M8L1"/>
<organism evidence="8 9">
    <name type="scientific">Penicillium cf. viridicatum</name>
    <dbReference type="NCBI Taxonomy" id="2972119"/>
    <lineage>
        <taxon>Eukaryota</taxon>
        <taxon>Fungi</taxon>
        <taxon>Dikarya</taxon>
        <taxon>Ascomycota</taxon>
        <taxon>Pezizomycotina</taxon>
        <taxon>Eurotiomycetes</taxon>
        <taxon>Eurotiomycetidae</taxon>
        <taxon>Eurotiales</taxon>
        <taxon>Aspergillaceae</taxon>
        <taxon>Penicillium</taxon>
    </lineage>
</organism>
<keyword evidence="6" id="KW-0560">Oxidoreductase</keyword>
<evidence type="ECO:0000313" key="8">
    <source>
        <dbReference type="EMBL" id="KAJ5192833.1"/>
    </source>
</evidence>
<sequence length="307" mass="34328">MLSERHRLPEVDLRDHEKVEDSIARVVEAMQISGACIVRTMFTEAMANQVREDLEKHVIAAGNFGEGSGTTSVVTGLLKKSNDYAVGMVGHEVFQKVVDYFLNFFWHERHCDHQATTRQHPWCLCAPRAAPQPLHRDDVDRANVQSAVEKYVLGRDTNVTMLVALDKTTHANGATRVIPGSHLWDYNRPIPSTDDGSLLDAELSPGDSLFILGSVIHGAGGNSTDSARAQTAIFATRGRLRQMENQFLACDMETVREFPLWLQRFMGYSIGQPATGWVSKKDPLLVVSLESEAVEELWDESFTKFHF</sequence>
<dbReference type="Proteomes" id="UP001150942">
    <property type="component" value="Unassembled WGS sequence"/>
</dbReference>
<accession>A0A9W9M8L1</accession>
<dbReference type="PANTHER" id="PTHR20883:SF45">
    <property type="entry name" value="PHYTANOYL-COA DIOXYGENASE FAMILY PROTEIN"/>
    <property type="match status" value="1"/>
</dbReference>
<protein>
    <submittedName>
        <fullName evidence="8">Dioxygenase cnsJ</fullName>
    </submittedName>
</protein>
<comment type="cofactor">
    <cofactor evidence="1">
        <name>Fe cation</name>
        <dbReference type="ChEBI" id="CHEBI:24875"/>
    </cofactor>
</comment>
<evidence type="ECO:0000256" key="7">
    <source>
        <dbReference type="ARBA" id="ARBA00023004"/>
    </source>
</evidence>
<dbReference type="InterPro" id="IPR008775">
    <property type="entry name" value="Phytyl_CoA_dOase-like"/>
</dbReference>
<dbReference type="Gene3D" id="2.60.120.620">
    <property type="entry name" value="q2cbj1_9rhob like domain"/>
    <property type="match status" value="1"/>
</dbReference>
<keyword evidence="4" id="KW-0479">Metal-binding</keyword>
<evidence type="ECO:0000256" key="3">
    <source>
        <dbReference type="ARBA" id="ARBA00011738"/>
    </source>
</evidence>
<evidence type="ECO:0000256" key="5">
    <source>
        <dbReference type="ARBA" id="ARBA00022964"/>
    </source>
</evidence>
<dbReference type="GO" id="GO:0046872">
    <property type="term" value="F:metal ion binding"/>
    <property type="evidence" value="ECO:0007669"/>
    <property type="project" value="UniProtKB-KW"/>
</dbReference>
<dbReference type="OrthoDB" id="445007at2759"/>
<comment type="similarity">
    <text evidence="2">Belongs to the PhyH family.</text>
</comment>
<dbReference type="EMBL" id="JAPQKQ010000006">
    <property type="protein sequence ID" value="KAJ5192833.1"/>
    <property type="molecule type" value="Genomic_DNA"/>
</dbReference>
<dbReference type="Pfam" id="PF05721">
    <property type="entry name" value="PhyH"/>
    <property type="match status" value="1"/>
</dbReference>
<evidence type="ECO:0000256" key="4">
    <source>
        <dbReference type="ARBA" id="ARBA00022723"/>
    </source>
</evidence>
<gene>
    <name evidence="8" type="ORF">N7449_008975</name>
</gene>
<dbReference type="GO" id="GO:0051213">
    <property type="term" value="F:dioxygenase activity"/>
    <property type="evidence" value="ECO:0007669"/>
    <property type="project" value="UniProtKB-KW"/>
</dbReference>
<evidence type="ECO:0000256" key="6">
    <source>
        <dbReference type="ARBA" id="ARBA00023002"/>
    </source>
</evidence>